<keyword evidence="8" id="KW-1185">Reference proteome</keyword>
<dbReference type="InterPro" id="IPR006139">
    <property type="entry name" value="D-isomer_2_OHA_DH_cat_dom"/>
</dbReference>
<dbReference type="InterPro" id="IPR006140">
    <property type="entry name" value="D-isomer_DH_NAD-bd"/>
</dbReference>
<accession>A0AAE3AQF3</accession>
<gene>
    <name evidence="7" type="ORF">LKD32_02585</name>
</gene>
<evidence type="ECO:0000259" key="5">
    <source>
        <dbReference type="Pfam" id="PF00389"/>
    </source>
</evidence>
<keyword evidence="3" id="KW-0520">NAD</keyword>
<evidence type="ECO:0000256" key="1">
    <source>
        <dbReference type="ARBA" id="ARBA00005854"/>
    </source>
</evidence>
<dbReference type="CDD" id="cd12185">
    <property type="entry name" value="HGDH_LDH_like"/>
    <property type="match status" value="1"/>
</dbReference>
<dbReference type="GO" id="GO:0051287">
    <property type="term" value="F:NAD binding"/>
    <property type="evidence" value="ECO:0007669"/>
    <property type="project" value="InterPro"/>
</dbReference>
<dbReference type="SUPFAM" id="SSF51735">
    <property type="entry name" value="NAD(P)-binding Rossmann-fold domains"/>
    <property type="match status" value="1"/>
</dbReference>
<comment type="caution">
    <text evidence="7">The sequence shown here is derived from an EMBL/GenBank/DDBJ whole genome shotgun (WGS) entry which is preliminary data.</text>
</comment>
<dbReference type="SUPFAM" id="SSF52283">
    <property type="entry name" value="Formate/glycerate dehydrogenase catalytic domain-like"/>
    <property type="match status" value="1"/>
</dbReference>
<dbReference type="PANTHER" id="PTHR43026:SF1">
    <property type="entry name" value="2-HYDROXYACID DEHYDROGENASE HOMOLOG 1-RELATED"/>
    <property type="match status" value="1"/>
</dbReference>
<evidence type="ECO:0000259" key="6">
    <source>
        <dbReference type="Pfam" id="PF02826"/>
    </source>
</evidence>
<dbReference type="AlphaFoldDB" id="A0AAE3AQF3"/>
<dbReference type="Gene3D" id="3.40.50.720">
    <property type="entry name" value="NAD(P)-binding Rossmann-like Domain"/>
    <property type="match status" value="2"/>
</dbReference>
<dbReference type="PANTHER" id="PTHR43026">
    <property type="entry name" value="2-HYDROXYACID DEHYDROGENASE HOMOLOG 1-RELATED"/>
    <property type="match status" value="1"/>
</dbReference>
<dbReference type="RefSeq" id="WP_308450561.1">
    <property type="nucleotide sequence ID" value="NZ_JAJEPU010000004.1"/>
</dbReference>
<evidence type="ECO:0000256" key="2">
    <source>
        <dbReference type="ARBA" id="ARBA00023002"/>
    </source>
</evidence>
<dbReference type="Pfam" id="PF00389">
    <property type="entry name" value="2-Hacid_dh"/>
    <property type="match status" value="1"/>
</dbReference>
<dbReference type="Pfam" id="PF02826">
    <property type="entry name" value="2-Hacid_dh_C"/>
    <property type="match status" value="1"/>
</dbReference>
<evidence type="ECO:0000256" key="3">
    <source>
        <dbReference type="ARBA" id="ARBA00023027"/>
    </source>
</evidence>
<dbReference type="GO" id="GO:0008720">
    <property type="term" value="F:D-lactate dehydrogenase (NAD+) activity"/>
    <property type="evidence" value="ECO:0007669"/>
    <property type="project" value="TreeGrafter"/>
</dbReference>
<dbReference type="Proteomes" id="UP001198962">
    <property type="component" value="Unassembled WGS sequence"/>
</dbReference>
<evidence type="ECO:0000313" key="8">
    <source>
        <dbReference type="Proteomes" id="UP001198962"/>
    </source>
</evidence>
<reference evidence="7" key="1">
    <citation type="submission" date="2021-10" db="EMBL/GenBank/DDBJ databases">
        <title>Anaerobic single-cell dispensing facilitates the cultivation of human gut bacteria.</title>
        <authorList>
            <person name="Afrizal A."/>
        </authorList>
    </citation>
    <scope>NUCLEOTIDE SEQUENCE</scope>
    <source>
        <strain evidence="7">CLA-AA-H274</strain>
    </source>
</reference>
<comment type="similarity">
    <text evidence="1 4">Belongs to the D-isomer specific 2-hydroxyacid dehydrogenase family.</text>
</comment>
<dbReference type="PROSITE" id="PS00670">
    <property type="entry name" value="D_2_HYDROXYACID_DH_2"/>
    <property type="match status" value="1"/>
</dbReference>
<dbReference type="InterPro" id="IPR058205">
    <property type="entry name" value="D-LDH-like"/>
</dbReference>
<feature type="domain" description="D-isomer specific 2-hydroxyacid dehydrogenase NAD-binding" evidence="6">
    <location>
        <begin position="130"/>
        <end position="316"/>
    </location>
</feature>
<evidence type="ECO:0000313" key="7">
    <source>
        <dbReference type="EMBL" id="MCC2163778.1"/>
    </source>
</evidence>
<name>A0AAE3AQF3_9FIRM</name>
<dbReference type="EMBL" id="JAJEPU010000004">
    <property type="protein sequence ID" value="MCC2163778.1"/>
    <property type="molecule type" value="Genomic_DNA"/>
</dbReference>
<evidence type="ECO:0000256" key="4">
    <source>
        <dbReference type="RuleBase" id="RU003719"/>
    </source>
</evidence>
<sequence length="347" mass="39391">MWYERWFEEYVWVRQGKDRFVMKILLYEVREDEKADIARIAKELKVEVVETGEVPSLENAGMAEGCDGVSILGQGTIDVPLLDAWKKLGVECLSTRTIGFNHIDVAYAKSIGIHVCNASYEPDGVSDFTIMMMLMCLRNYKQALWRGQVNDFALKGLMGRELKHMTVGVIGTGKIGAQVIRSLSGFGCRILAVDPYEKEKVKKYATYVDRETVYREADIITLHLPLTPENYHMLDRETIAKMKDGVILINCARGELVDIDALVEGIESEKIGALGLDTVEGEEGIIHEDHRIDILKNRNWFYLHQFRNVIFTPHMAFYTDTAVRSMVDCGIRGIVQMKEGTPCRNEL</sequence>
<organism evidence="7 8">
    <name type="scientific">Brotaphodocola catenula</name>
    <dbReference type="NCBI Taxonomy" id="2885361"/>
    <lineage>
        <taxon>Bacteria</taxon>
        <taxon>Bacillati</taxon>
        <taxon>Bacillota</taxon>
        <taxon>Clostridia</taxon>
        <taxon>Lachnospirales</taxon>
        <taxon>Lachnospiraceae</taxon>
        <taxon>Brotaphodocola</taxon>
    </lineage>
</organism>
<feature type="domain" description="D-isomer specific 2-hydroxyacid dehydrogenase catalytic" evidence="5">
    <location>
        <begin position="34"/>
        <end position="346"/>
    </location>
</feature>
<protein>
    <submittedName>
        <fullName evidence="7">D-isomer specific 2-hydroxyacid dehydrogenase family protein</fullName>
    </submittedName>
</protein>
<keyword evidence="2 4" id="KW-0560">Oxidoreductase</keyword>
<dbReference type="InterPro" id="IPR036291">
    <property type="entry name" value="NAD(P)-bd_dom_sf"/>
</dbReference>
<proteinExistence type="inferred from homology"/>
<dbReference type="InterPro" id="IPR029753">
    <property type="entry name" value="D-isomer_DH_CS"/>
</dbReference>
<dbReference type="PROSITE" id="PS00671">
    <property type="entry name" value="D_2_HYDROXYACID_DH_3"/>
    <property type="match status" value="1"/>
</dbReference>